<evidence type="ECO:0000259" key="4">
    <source>
        <dbReference type="PROSITE" id="PS50287"/>
    </source>
</evidence>
<dbReference type="SMART" id="SM00202">
    <property type="entry name" value="SR"/>
    <property type="match status" value="1"/>
</dbReference>
<dbReference type="AlphaFoldDB" id="A0A835YBI7"/>
<feature type="chain" id="PRO_5032891410" description="SRCR domain-containing protein" evidence="3">
    <location>
        <begin position="23"/>
        <end position="373"/>
    </location>
</feature>
<keyword evidence="1" id="KW-1015">Disulfide bond</keyword>
<dbReference type="PROSITE" id="PS50287">
    <property type="entry name" value="SRCR_2"/>
    <property type="match status" value="1"/>
</dbReference>
<sequence>MPCLSTALVAALLLSAEPYVSPYSVRLSGGPDPSKGRVEVIPRTAYGIYEDAWTPFCDSSFSDDQAATVCGLLGYNYGRKYFAPAVTFPTGNEETYLRVSEFGCDTPSRRHLRGSSSLSDKPRRVRKLLEVDEFGEFEPRVYGQMPMYGTVATSQEGLPECFVNVRRFCEAPGHLAGAECSDEPFETAPPPMDLPPSPPPPPPSKSPFANYVSGTSMYFSGAVEPNLCTPTDDAPSCPGRAELLVADPSDPSQPVWAPLCGFDQAAFPEFAQQLARHFCNMAANMPAEQAHGQMVFPSAGEQSYAIPTGPVTEEGYFDPSKVRLWASLPQPSDSQRLYEPARLIQDSPGFTVSAEPCPTGRLFTVDCSIVQAD</sequence>
<feature type="signal peptide" evidence="3">
    <location>
        <begin position="1"/>
        <end position="22"/>
    </location>
</feature>
<keyword evidence="3" id="KW-0732">Signal</keyword>
<dbReference type="InterPro" id="IPR036772">
    <property type="entry name" value="SRCR-like_dom_sf"/>
</dbReference>
<feature type="domain" description="SRCR" evidence="4">
    <location>
        <begin position="25"/>
        <end position="104"/>
    </location>
</feature>
<name>A0A835YBI7_9CHLO</name>
<evidence type="ECO:0000256" key="1">
    <source>
        <dbReference type="ARBA" id="ARBA00023157"/>
    </source>
</evidence>
<dbReference type="Gene3D" id="3.10.250.10">
    <property type="entry name" value="SRCR-like domain"/>
    <property type="match status" value="1"/>
</dbReference>
<accession>A0A835YBI7</accession>
<reference evidence="5" key="1">
    <citation type="journal article" date="2020" name="bioRxiv">
        <title>Comparative genomics of Chlamydomonas.</title>
        <authorList>
            <person name="Craig R.J."/>
            <person name="Hasan A.R."/>
            <person name="Ness R.W."/>
            <person name="Keightley P.D."/>
        </authorList>
    </citation>
    <scope>NUCLEOTIDE SEQUENCE</scope>
    <source>
        <strain evidence="5">CCAP 11/70</strain>
    </source>
</reference>
<dbReference type="GO" id="GO:0016020">
    <property type="term" value="C:membrane"/>
    <property type="evidence" value="ECO:0007669"/>
    <property type="project" value="InterPro"/>
</dbReference>
<dbReference type="SUPFAM" id="SSF56487">
    <property type="entry name" value="SRCR-like"/>
    <property type="match status" value="1"/>
</dbReference>
<dbReference type="InterPro" id="IPR001190">
    <property type="entry name" value="SRCR"/>
</dbReference>
<comment type="caution">
    <text evidence="5">The sequence shown here is derived from an EMBL/GenBank/DDBJ whole genome shotgun (WGS) entry which is preliminary data.</text>
</comment>
<gene>
    <name evidence="5" type="ORF">HYH03_007277</name>
</gene>
<feature type="region of interest" description="Disordered" evidence="2">
    <location>
        <begin position="180"/>
        <end position="206"/>
    </location>
</feature>
<evidence type="ECO:0000256" key="2">
    <source>
        <dbReference type="SAM" id="MobiDB-lite"/>
    </source>
</evidence>
<evidence type="ECO:0000256" key="3">
    <source>
        <dbReference type="SAM" id="SignalP"/>
    </source>
</evidence>
<proteinExistence type="predicted"/>
<evidence type="ECO:0000313" key="5">
    <source>
        <dbReference type="EMBL" id="KAG2494509.1"/>
    </source>
</evidence>
<protein>
    <recommendedName>
        <fullName evidence="4">SRCR domain-containing protein</fullName>
    </recommendedName>
</protein>
<organism evidence="5 6">
    <name type="scientific">Edaphochlamys debaryana</name>
    <dbReference type="NCBI Taxonomy" id="47281"/>
    <lineage>
        <taxon>Eukaryota</taxon>
        <taxon>Viridiplantae</taxon>
        <taxon>Chlorophyta</taxon>
        <taxon>core chlorophytes</taxon>
        <taxon>Chlorophyceae</taxon>
        <taxon>CS clade</taxon>
        <taxon>Chlamydomonadales</taxon>
        <taxon>Chlamydomonadales incertae sedis</taxon>
        <taxon>Edaphochlamys</taxon>
    </lineage>
</organism>
<feature type="compositionally biased region" description="Pro residues" evidence="2">
    <location>
        <begin position="187"/>
        <end position="205"/>
    </location>
</feature>
<dbReference type="EMBL" id="JAEHOE010000030">
    <property type="protein sequence ID" value="KAG2494509.1"/>
    <property type="molecule type" value="Genomic_DNA"/>
</dbReference>
<evidence type="ECO:0000313" key="6">
    <source>
        <dbReference type="Proteomes" id="UP000612055"/>
    </source>
</evidence>
<dbReference type="OrthoDB" id="535306at2759"/>
<keyword evidence="6" id="KW-1185">Reference proteome</keyword>
<dbReference type="Proteomes" id="UP000612055">
    <property type="component" value="Unassembled WGS sequence"/>
</dbReference>
<dbReference type="Pfam" id="PF00530">
    <property type="entry name" value="SRCR"/>
    <property type="match status" value="1"/>
</dbReference>